<evidence type="ECO:0000256" key="1">
    <source>
        <dbReference type="ARBA" id="ARBA00004259"/>
    </source>
</evidence>
<dbReference type="InterPro" id="IPR019775">
    <property type="entry name" value="WD40_repeat_CS"/>
</dbReference>
<keyword evidence="6" id="KW-0677">Repeat</keyword>
<dbReference type="GO" id="GO:0005198">
    <property type="term" value="F:structural molecule activity"/>
    <property type="evidence" value="ECO:0007669"/>
    <property type="project" value="InterPro"/>
</dbReference>
<comment type="subcellular location">
    <subcellularLocation>
        <location evidence="2">Lysosome</location>
    </subcellularLocation>
    <subcellularLocation>
        <location evidence="1">Nucleus envelope</location>
    </subcellularLocation>
</comment>
<proteinExistence type="inferred from homology"/>
<dbReference type="GO" id="GO:0005764">
    <property type="term" value="C:lysosome"/>
    <property type="evidence" value="ECO:0007669"/>
    <property type="project" value="UniProtKB-SubCell"/>
</dbReference>
<keyword evidence="7" id="KW-0653">Protein transport</keyword>
<evidence type="ECO:0000256" key="10">
    <source>
        <dbReference type="PROSITE-ProRule" id="PRU00221"/>
    </source>
</evidence>
<keyword evidence="11" id="KW-1185">Reference proteome</keyword>
<reference evidence="12" key="2">
    <citation type="submission" date="2023-11" db="UniProtKB">
        <authorList>
            <consortium name="WormBaseParasite"/>
        </authorList>
    </citation>
    <scope>IDENTIFICATION</scope>
</reference>
<dbReference type="PROSITE" id="PS00678">
    <property type="entry name" value="WD_REPEATS_1"/>
    <property type="match status" value="1"/>
</dbReference>
<keyword evidence="5 10" id="KW-0853">WD repeat</keyword>
<evidence type="ECO:0000313" key="11">
    <source>
        <dbReference type="Proteomes" id="UP000050795"/>
    </source>
</evidence>
<dbReference type="PANTHER" id="PTHR11024:SF3">
    <property type="entry name" value="NUCLEOPORIN SEH1"/>
    <property type="match status" value="1"/>
</dbReference>
<dbReference type="Pfam" id="PF00400">
    <property type="entry name" value="WD40"/>
    <property type="match status" value="2"/>
</dbReference>
<evidence type="ECO:0000256" key="9">
    <source>
        <dbReference type="ARBA" id="ARBA00023242"/>
    </source>
</evidence>
<dbReference type="PROSITE" id="PS50294">
    <property type="entry name" value="WD_REPEATS_REGION"/>
    <property type="match status" value="1"/>
</dbReference>
<organism evidence="11 12">
    <name type="scientific">Trichobilharzia regenti</name>
    <name type="common">Nasal bird schistosome</name>
    <dbReference type="NCBI Taxonomy" id="157069"/>
    <lineage>
        <taxon>Eukaryota</taxon>
        <taxon>Metazoa</taxon>
        <taxon>Spiralia</taxon>
        <taxon>Lophotrochozoa</taxon>
        <taxon>Platyhelminthes</taxon>
        <taxon>Trematoda</taxon>
        <taxon>Digenea</taxon>
        <taxon>Strigeidida</taxon>
        <taxon>Schistosomatoidea</taxon>
        <taxon>Schistosomatidae</taxon>
        <taxon>Trichobilharzia</taxon>
    </lineage>
</organism>
<dbReference type="InterPro" id="IPR037363">
    <property type="entry name" value="Sec13/Seh1_fam"/>
</dbReference>
<evidence type="ECO:0000256" key="3">
    <source>
        <dbReference type="ARBA" id="ARBA00010102"/>
    </source>
</evidence>
<dbReference type="PANTHER" id="PTHR11024">
    <property type="entry name" value="NUCLEAR PORE COMPLEX PROTEIN SEC13 / SEH1 FAMILY MEMBER"/>
    <property type="match status" value="1"/>
</dbReference>
<evidence type="ECO:0008006" key="13">
    <source>
        <dbReference type="Google" id="ProtNLM"/>
    </source>
</evidence>
<dbReference type="SUPFAM" id="SSF50978">
    <property type="entry name" value="WD40 repeat-like"/>
    <property type="match status" value="1"/>
</dbReference>
<reference evidence="11" key="1">
    <citation type="submission" date="2022-06" db="EMBL/GenBank/DDBJ databases">
        <authorList>
            <person name="Berger JAMES D."/>
            <person name="Berger JAMES D."/>
        </authorList>
    </citation>
    <scope>NUCLEOTIDE SEQUENCE [LARGE SCALE GENOMIC DNA]</scope>
</reference>
<name>A0AA85JHN7_TRIRE</name>
<feature type="repeat" description="WD" evidence="10">
    <location>
        <begin position="8"/>
        <end position="42"/>
    </location>
</feature>
<dbReference type="GO" id="GO:1904263">
    <property type="term" value="P:positive regulation of TORC1 signaling"/>
    <property type="evidence" value="ECO:0007669"/>
    <property type="project" value="TreeGrafter"/>
</dbReference>
<dbReference type="InterPro" id="IPR015943">
    <property type="entry name" value="WD40/YVTN_repeat-like_dom_sf"/>
</dbReference>
<sequence length="111" mass="12652">MFLSRSVHTNHADLIHDVAYDFYGRRMATCSSDQMIKVWDLKDNGEWVCTASWRCHLGSAWRVNWAHPEFGQVIATCSFDRTIAIWEEITSTQSVGSGGEMMATPVKLHLF</sequence>
<evidence type="ECO:0000256" key="8">
    <source>
        <dbReference type="ARBA" id="ARBA00023228"/>
    </source>
</evidence>
<dbReference type="Gene3D" id="2.130.10.10">
    <property type="entry name" value="YVTN repeat-like/Quinoprotein amine dehydrogenase"/>
    <property type="match status" value="1"/>
</dbReference>
<dbReference type="SMART" id="SM00320">
    <property type="entry name" value="WD40"/>
    <property type="match status" value="2"/>
</dbReference>
<dbReference type="AlphaFoldDB" id="A0AA85JHN7"/>
<protein>
    <recommendedName>
        <fullName evidence="13">WD_REPEATS_REGION domain-containing protein</fullName>
    </recommendedName>
</protein>
<evidence type="ECO:0000256" key="5">
    <source>
        <dbReference type="ARBA" id="ARBA00022574"/>
    </source>
</evidence>
<dbReference type="GO" id="GO:0031080">
    <property type="term" value="C:nuclear pore outer ring"/>
    <property type="evidence" value="ECO:0007669"/>
    <property type="project" value="TreeGrafter"/>
</dbReference>
<dbReference type="GO" id="GO:0035859">
    <property type="term" value="C:Seh1-associated complex"/>
    <property type="evidence" value="ECO:0007669"/>
    <property type="project" value="TreeGrafter"/>
</dbReference>
<evidence type="ECO:0000256" key="2">
    <source>
        <dbReference type="ARBA" id="ARBA00004371"/>
    </source>
</evidence>
<evidence type="ECO:0000313" key="12">
    <source>
        <dbReference type="WBParaSite" id="TREG1_17330.1"/>
    </source>
</evidence>
<evidence type="ECO:0000256" key="6">
    <source>
        <dbReference type="ARBA" id="ARBA00022737"/>
    </source>
</evidence>
<dbReference type="GO" id="GO:0015031">
    <property type="term" value="P:protein transport"/>
    <property type="evidence" value="ECO:0007669"/>
    <property type="project" value="UniProtKB-KW"/>
</dbReference>
<keyword evidence="4" id="KW-0813">Transport</keyword>
<keyword evidence="9" id="KW-0539">Nucleus</keyword>
<accession>A0AA85JHN7</accession>
<dbReference type="PROSITE" id="PS50082">
    <property type="entry name" value="WD_REPEATS_2"/>
    <property type="match status" value="1"/>
</dbReference>
<evidence type="ECO:0000256" key="7">
    <source>
        <dbReference type="ARBA" id="ARBA00022927"/>
    </source>
</evidence>
<keyword evidence="8" id="KW-0458">Lysosome</keyword>
<dbReference type="Proteomes" id="UP000050795">
    <property type="component" value="Unassembled WGS sequence"/>
</dbReference>
<evidence type="ECO:0000256" key="4">
    <source>
        <dbReference type="ARBA" id="ARBA00022448"/>
    </source>
</evidence>
<dbReference type="WBParaSite" id="TREG1_17330.1">
    <property type="protein sequence ID" value="TREG1_17330.1"/>
    <property type="gene ID" value="TREG1_17330"/>
</dbReference>
<dbReference type="InterPro" id="IPR001680">
    <property type="entry name" value="WD40_rpt"/>
</dbReference>
<dbReference type="GO" id="GO:0034198">
    <property type="term" value="P:cellular response to amino acid starvation"/>
    <property type="evidence" value="ECO:0007669"/>
    <property type="project" value="TreeGrafter"/>
</dbReference>
<comment type="similarity">
    <text evidence="3">Belongs to the WD repeat SEC13 family.</text>
</comment>
<dbReference type="InterPro" id="IPR036322">
    <property type="entry name" value="WD40_repeat_dom_sf"/>
</dbReference>